<reference evidence="8" key="1">
    <citation type="submission" date="2016-12" db="EMBL/GenBank/DDBJ databases">
        <authorList>
            <person name="Moulin L."/>
        </authorList>
    </citation>
    <scope>NUCLEOTIDE SEQUENCE [LARGE SCALE GENOMIC DNA]</scope>
    <source>
        <strain evidence="8">STM 7183</strain>
    </source>
</reference>
<dbReference type="InterPro" id="IPR007341">
    <property type="entry name" value="Transgly_assoc"/>
</dbReference>
<comment type="similarity">
    <text evidence="2">Belongs to the UPF0410 family.</text>
</comment>
<dbReference type="PANTHER" id="PTHR33884:SF7">
    <property type="entry name" value="BSL8023 PROTEIN"/>
    <property type="match status" value="1"/>
</dbReference>
<accession>A0A1N7SI67</accession>
<dbReference type="Pfam" id="PF04226">
    <property type="entry name" value="Transgly_assoc"/>
    <property type="match status" value="1"/>
</dbReference>
<evidence type="ECO:0000256" key="7">
    <source>
        <dbReference type="SAM" id="Phobius"/>
    </source>
</evidence>
<evidence type="ECO:0000256" key="6">
    <source>
        <dbReference type="ARBA" id="ARBA00023136"/>
    </source>
</evidence>
<evidence type="ECO:0000256" key="3">
    <source>
        <dbReference type="ARBA" id="ARBA00022475"/>
    </source>
</evidence>
<keyword evidence="6 7" id="KW-0472">Membrane</keyword>
<evidence type="ECO:0000256" key="4">
    <source>
        <dbReference type="ARBA" id="ARBA00022692"/>
    </source>
</evidence>
<dbReference type="GO" id="GO:0005886">
    <property type="term" value="C:plasma membrane"/>
    <property type="evidence" value="ECO:0007669"/>
    <property type="project" value="UniProtKB-SubCell"/>
</dbReference>
<comment type="subcellular location">
    <subcellularLocation>
        <location evidence="1">Cell membrane</location>
        <topology evidence="1">Multi-pass membrane protein</topology>
    </subcellularLocation>
</comment>
<comment type="caution">
    <text evidence="8">The sequence shown here is derived from an EMBL/GenBank/DDBJ whole genome shotgun (WGS) entry which is preliminary data.</text>
</comment>
<keyword evidence="9" id="KW-1185">Reference proteome</keyword>
<evidence type="ECO:0000256" key="5">
    <source>
        <dbReference type="ARBA" id="ARBA00022989"/>
    </source>
</evidence>
<dbReference type="RefSeq" id="WP_087737388.1">
    <property type="nucleotide sequence ID" value="NZ_CYGY02000054.1"/>
</dbReference>
<evidence type="ECO:0000256" key="1">
    <source>
        <dbReference type="ARBA" id="ARBA00004651"/>
    </source>
</evidence>
<keyword evidence="5 7" id="KW-1133">Transmembrane helix</keyword>
<keyword evidence="3" id="KW-1003">Cell membrane</keyword>
<protein>
    <submittedName>
        <fullName evidence="8">Membrane protein</fullName>
    </submittedName>
</protein>
<evidence type="ECO:0000256" key="2">
    <source>
        <dbReference type="ARBA" id="ARBA00011006"/>
    </source>
</evidence>
<dbReference type="OrthoDB" id="9811343at2"/>
<dbReference type="AlphaFoldDB" id="A0A1N7SI67"/>
<feature type="transmembrane region" description="Helical" evidence="7">
    <location>
        <begin position="59"/>
        <end position="79"/>
    </location>
</feature>
<sequence length="84" mass="8697">MLSLIGTIVVGLIVGLIARALKPGDDSMGLIMTIVIGIAGSLLAGYVGRALGWYQPGQAAGWIASIIGAIVLLVIYHLVRRRAA</sequence>
<feature type="transmembrane region" description="Helical" evidence="7">
    <location>
        <begin position="30"/>
        <end position="47"/>
    </location>
</feature>
<proteinExistence type="inferred from homology"/>
<evidence type="ECO:0000313" key="9">
    <source>
        <dbReference type="Proteomes" id="UP000195569"/>
    </source>
</evidence>
<name>A0A1N7SI67_9BURK</name>
<gene>
    <name evidence="8" type="ORF">BN2476_540036</name>
</gene>
<dbReference type="EMBL" id="CYGY02000054">
    <property type="protein sequence ID" value="SIT47040.1"/>
    <property type="molecule type" value="Genomic_DNA"/>
</dbReference>
<keyword evidence="4 7" id="KW-0812">Transmembrane</keyword>
<dbReference type="PANTHER" id="PTHR33884">
    <property type="entry name" value="UPF0410 PROTEIN YMGE"/>
    <property type="match status" value="1"/>
</dbReference>
<dbReference type="Proteomes" id="UP000195569">
    <property type="component" value="Unassembled WGS sequence"/>
</dbReference>
<organism evidence="8 9">
    <name type="scientific">Paraburkholderia piptadeniae</name>
    <dbReference type="NCBI Taxonomy" id="1701573"/>
    <lineage>
        <taxon>Bacteria</taxon>
        <taxon>Pseudomonadati</taxon>
        <taxon>Pseudomonadota</taxon>
        <taxon>Betaproteobacteria</taxon>
        <taxon>Burkholderiales</taxon>
        <taxon>Burkholderiaceae</taxon>
        <taxon>Paraburkholderia</taxon>
    </lineage>
</organism>
<evidence type="ECO:0000313" key="8">
    <source>
        <dbReference type="EMBL" id="SIT47040.1"/>
    </source>
</evidence>